<organism evidence="1 2">
    <name type="scientific">Lagenidium giganteum</name>
    <dbReference type="NCBI Taxonomy" id="4803"/>
    <lineage>
        <taxon>Eukaryota</taxon>
        <taxon>Sar</taxon>
        <taxon>Stramenopiles</taxon>
        <taxon>Oomycota</taxon>
        <taxon>Peronosporomycetes</taxon>
        <taxon>Pythiales</taxon>
        <taxon>Pythiaceae</taxon>
    </lineage>
</organism>
<evidence type="ECO:0000313" key="1">
    <source>
        <dbReference type="EMBL" id="DAZ94095.1"/>
    </source>
</evidence>
<evidence type="ECO:0000313" key="2">
    <source>
        <dbReference type="Proteomes" id="UP001146120"/>
    </source>
</evidence>
<sequence length="211" mass="23443">MDVRNIALTEEQQRERVEKGQDILTVLVPGHDVELAGRTDLLVLSDLVKEDPSDLQFLPDRSVESGSVFQALSELIALDLLAKDPVTALLLTDLTDNWQFFWVSEMCGTHVNIHKAIIKKPGEAFQVIRTLLAQPPSADAEIRLPCFREPVKRRKLVKMLPAISEGGESSGIRAVIERYYDIASVLGPDIDMARAAASQIARSIPVFSYYT</sequence>
<dbReference type="EMBL" id="DAKRPA010000269">
    <property type="protein sequence ID" value="DAZ94095.1"/>
    <property type="molecule type" value="Genomic_DNA"/>
</dbReference>
<comment type="caution">
    <text evidence="1">The sequence shown here is derived from an EMBL/GenBank/DDBJ whole genome shotgun (WGS) entry which is preliminary data.</text>
</comment>
<proteinExistence type="predicted"/>
<reference evidence="1" key="1">
    <citation type="submission" date="2022-11" db="EMBL/GenBank/DDBJ databases">
        <authorList>
            <person name="Morgan W.R."/>
            <person name="Tartar A."/>
        </authorList>
    </citation>
    <scope>NUCLEOTIDE SEQUENCE</scope>
    <source>
        <strain evidence="1">ARSEF 373</strain>
    </source>
</reference>
<name>A0AAV2YJ50_9STRA</name>
<protein>
    <submittedName>
        <fullName evidence="1">Uncharacterized protein</fullName>
    </submittedName>
</protein>
<dbReference type="Proteomes" id="UP001146120">
    <property type="component" value="Unassembled WGS sequence"/>
</dbReference>
<accession>A0AAV2YJ50</accession>
<dbReference type="AlphaFoldDB" id="A0AAV2YJ50"/>
<reference evidence="1" key="2">
    <citation type="journal article" date="2023" name="Microbiol Resour">
        <title>Decontamination and Annotation of the Draft Genome Sequence of the Oomycete Lagenidium giganteum ARSEF 373.</title>
        <authorList>
            <person name="Morgan W.R."/>
            <person name="Tartar A."/>
        </authorList>
    </citation>
    <scope>NUCLEOTIDE SEQUENCE</scope>
    <source>
        <strain evidence="1">ARSEF 373</strain>
    </source>
</reference>
<gene>
    <name evidence="1" type="ORF">N0F65_007929</name>
</gene>
<keyword evidence="2" id="KW-1185">Reference proteome</keyword>